<protein>
    <submittedName>
        <fullName evidence="1">Probable ribosome biogenesis protein RLP24</fullName>
    </submittedName>
</protein>
<proteinExistence type="predicted"/>
<dbReference type="Proteomes" id="UP001151760">
    <property type="component" value="Unassembled WGS sequence"/>
</dbReference>
<reference evidence="1" key="1">
    <citation type="journal article" date="2022" name="Int. J. Mol. Sci.">
        <title>Draft Genome of Tanacetum Coccineum: Genomic Comparison of Closely Related Tanacetum-Family Plants.</title>
        <authorList>
            <person name="Yamashiro T."/>
            <person name="Shiraishi A."/>
            <person name="Nakayama K."/>
            <person name="Satake H."/>
        </authorList>
    </citation>
    <scope>NUCLEOTIDE SEQUENCE</scope>
</reference>
<name>A0ABQ5GTV8_9ASTR</name>
<organism evidence="1 2">
    <name type="scientific">Tanacetum coccineum</name>
    <dbReference type="NCBI Taxonomy" id="301880"/>
    <lineage>
        <taxon>Eukaryota</taxon>
        <taxon>Viridiplantae</taxon>
        <taxon>Streptophyta</taxon>
        <taxon>Embryophyta</taxon>
        <taxon>Tracheophyta</taxon>
        <taxon>Spermatophyta</taxon>
        <taxon>Magnoliopsida</taxon>
        <taxon>eudicotyledons</taxon>
        <taxon>Gunneridae</taxon>
        <taxon>Pentapetalae</taxon>
        <taxon>asterids</taxon>
        <taxon>campanulids</taxon>
        <taxon>Asterales</taxon>
        <taxon>Asteraceae</taxon>
        <taxon>Asteroideae</taxon>
        <taxon>Anthemideae</taxon>
        <taxon>Anthemidinae</taxon>
        <taxon>Tanacetum</taxon>
    </lineage>
</organism>
<comment type="caution">
    <text evidence="1">The sequence shown here is derived from an EMBL/GenBank/DDBJ whole genome shotgun (WGS) entry which is preliminary data.</text>
</comment>
<reference evidence="1" key="2">
    <citation type="submission" date="2022-01" db="EMBL/GenBank/DDBJ databases">
        <authorList>
            <person name="Yamashiro T."/>
            <person name="Shiraishi A."/>
            <person name="Satake H."/>
            <person name="Nakayama K."/>
        </authorList>
    </citation>
    <scope>NUCLEOTIDE SEQUENCE</scope>
</reference>
<evidence type="ECO:0000313" key="2">
    <source>
        <dbReference type="Proteomes" id="UP001151760"/>
    </source>
</evidence>
<evidence type="ECO:0000313" key="1">
    <source>
        <dbReference type="EMBL" id="GJT79093.1"/>
    </source>
</evidence>
<sequence length="77" mass="9364">MERDPRKEKWTTAYRRLHDKDMTQDATFEFERKRSRPKRQAKLVVSSKKQHVDKRGCRAAVLCLLGKQPWWYRVESD</sequence>
<keyword evidence="2" id="KW-1185">Reference proteome</keyword>
<gene>
    <name evidence="1" type="ORF">Tco_1045818</name>
</gene>
<accession>A0ABQ5GTV8</accession>
<dbReference type="EMBL" id="BQNB010018866">
    <property type="protein sequence ID" value="GJT79093.1"/>
    <property type="molecule type" value="Genomic_DNA"/>
</dbReference>